<accession>A0A6A6Q4U1</accession>
<organism evidence="4 5">
    <name type="scientific">Neohortaea acidophila</name>
    <dbReference type="NCBI Taxonomy" id="245834"/>
    <lineage>
        <taxon>Eukaryota</taxon>
        <taxon>Fungi</taxon>
        <taxon>Dikarya</taxon>
        <taxon>Ascomycota</taxon>
        <taxon>Pezizomycotina</taxon>
        <taxon>Dothideomycetes</taxon>
        <taxon>Dothideomycetidae</taxon>
        <taxon>Mycosphaerellales</taxon>
        <taxon>Teratosphaeriaceae</taxon>
        <taxon>Neohortaea</taxon>
    </lineage>
</organism>
<evidence type="ECO:0000313" key="5">
    <source>
        <dbReference type="Proteomes" id="UP000799767"/>
    </source>
</evidence>
<proteinExistence type="inferred from homology"/>
<evidence type="ECO:0000259" key="3">
    <source>
        <dbReference type="Pfam" id="PF00857"/>
    </source>
</evidence>
<dbReference type="InterPro" id="IPR050272">
    <property type="entry name" value="Isochorismatase-like_hydrls"/>
</dbReference>
<sequence length="202" mass="21894">MLDLKPHPALLIIDMQNGFCHKEGIGIPTANARAIVPQIQRLRTACREHGIPVIYARYGMKPDYSDAGLEFEPEGGAEILALGGFVRGTWDTAILDELTPAPDEVVIDKNRSSMFFGTNLEAVLRDKGVDHVLVTGVASHVCVECTARDAWSHAFWTTTVRDATAASDVALHEASMKNMQCFGGTAGTEEVVEAVGRLKTRS</sequence>
<dbReference type="OrthoDB" id="167809at2759"/>
<dbReference type="Proteomes" id="UP000799767">
    <property type="component" value="Unassembled WGS sequence"/>
</dbReference>
<dbReference type="PANTHER" id="PTHR43540">
    <property type="entry name" value="PEROXYUREIDOACRYLATE/UREIDOACRYLATE AMIDOHYDROLASE-RELATED"/>
    <property type="match status" value="1"/>
</dbReference>
<dbReference type="EMBL" id="MU001631">
    <property type="protein sequence ID" value="KAF2487458.1"/>
    <property type="molecule type" value="Genomic_DNA"/>
</dbReference>
<evidence type="ECO:0000256" key="2">
    <source>
        <dbReference type="ARBA" id="ARBA00022801"/>
    </source>
</evidence>
<dbReference type="AlphaFoldDB" id="A0A6A6Q4U1"/>
<dbReference type="InterPro" id="IPR036380">
    <property type="entry name" value="Isochorismatase-like_sf"/>
</dbReference>
<reference evidence="4" key="1">
    <citation type="journal article" date="2020" name="Stud. Mycol.">
        <title>101 Dothideomycetes genomes: a test case for predicting lifestyles and emergence of pathogens.</title>
        <authorList>
            <person name="Haridas S."/>
            <person name="Albert R."/>
            <person name="Binder M."/>
            <person name="Bloem J."/>
            <person name="Labutti K."/>
            <person name="Salamov A."/>
            <person name="Andreopoulos B."/>
            <person name="Baker S."/>
            <person name="Barry K."/>
            <person name="Bills G."/>
            <person name="Bluhm B."/>
            <person name="Cannon C."/>
            <person name="Castanera R."/>
            <person name="Culley D."/>
            <person name="Daum C."/>
            <person name="Ezra D."/>
            <person name="Gonzalez J."/>
            <person name="Henrissat B."/>
            <person name="Kuo A."/>
            <person name="Liang C."/>
            <person name="Lipzen A."/>
            <person name="Lutzoni F."/>
            <person name="Magnuson J."/>
            <person name="Mondo S."/>
            <person name="Nolan M."/>
            <person name="Ohm R."/>
            <person name="Pangilinan J."/>
            <person name="Park H.-J."/>
            <person name="Ramirez L."/>
            <person name="Alfaro M."/>
            <person name="Sun H."/>
            <person name="Tritt A."/>
            <person name="Yoshinaga Y."/>
            <person name="Zwiers L.-H."/>
            <person name="Turgeon B."/>
            <person name="Goodwin S."/>
            <person name="Spatafora J."/>
            <person name="Crous P."/>
            <person name="Grigoriev I."/>
        </authorList>
    </citation>
    <scope>NUCLEOTIDE SEQUENCE</scope>
    <source>
        <strain evidence="4">CBS 113389</strain>
    </source>
</reference>
<name>A0A6A6Q4U1_9PEZI</name>
<feature type="domain" description="Isochorismatase-like" evidence="3">
    <location>
        <begin position="9"/>
        <end position="189"/>
    </location>
</feature>
<keyword evidence="5" id="KW-1185">Reference proteome</keyword>
<protein>
    <submittedName>
        <fullName evidence="4">Isochorismatase-like protein</fullName>
    </submittedName>
</protein>
<keyword evidence="2" id="KW-0378">Hydrolase</keyword>
<evidence type="ECO:0000256" key="1">
    <source>
        <dbReference type="ARBA" id="ARBA00006336"/>
    </source>
</evidence>
<gene>
    <name evidence="4" type="ORF">BDY17DRAFT_320002</name>
</gene>
<dbReference type="GeneID" id="54477369"/>
<comment type="similarity">
    <text evidence="1">Belongs to the isochorismatase family.</text>
</comment>
<dbReference type="RefSeq" id="XP_033594027.1">
    <property type="nucleotide sequence ID" value="XM_033736367.1"/>
</dbReference>
<dbReference type="SUPFAM" id="SSF52499">
    <property type="entry name" value="Isochorismatase-like hydrolases"/>
    <property type="match status" value="1"/>
</dbReference>
<dbReference type="Pfam" id="PF00857">
    <property type="entry name" value="Isochorismatase"/>
    <property type="match status" value="1"/>
</dbReference>
<evidence type="ECO:0000313" key="4">
    <source>
        <dbReference type="EMBL" id="KAF2487458.1"/>
    </source>
</evidence>
<dbReference type="PANTHER" id="PTHR43540:SF6">
    <property type="entry name" value="ISOCHORISMATASE-LIKE DOMAIN-CONTAINING PROTEIN"/>
    <property type="match status" value="1"/>
</dbReference>
<dbReference type="GO" id="GO:0016787">
    <property type="term" value="F:hydrolase activity"/>
    <property type="evidence" value="ECO:0007669"/>
    <property type="project" value="UniProtKB-KW"/>
</dbReference>
<dbReference type="Gene3D" id="3.40.50.850">
    <property type="entry name" value="Isochorismatase-like"/>
    <property type="match status" value="1"/>
</dbReference>
<dbReference type="CDD" id="cd00431">
    <property type="entry name" value="cysteine_hydrolases"/>
    <property type="match status" value="1"/>
</dbReference>
<dbReference type="InterPro" id="IPR000868">
    <property type="entry name" value="Isochorismatase-like_dom"/>
</dbReference>